<name>A0A0T5ZXH9_UNCKA</name>
<evidence type="ECO:0000313" key="3">
    <source>
        <dbReference type="Proteomes" id="UP000051297"/>
    </source>
</evidence>
<keyword evidence="1" id="KW-0812">Transmembrane</keyword>
<organism evidence="2 3">
    <name type="scientific">candidate division WWE3 bacterium CSP1-7</name>
    <dbReference type="NCBI Taxonomy" id="1576480"/>
    <lineage>
        <taxon>Bacteria</taxon>
        <taxon>Katanobacteria</taxon>
    </lineage>
</organism>
<dbReference type="STRING" id="1576480.XU08_C0003G0047"/>
<protein>
    <submittedName>
        <fullName evidence="2">Uncharacterized protein</fullName>
    </submittedName>
</protein>
<keyword evidence="1" id="KW-0472">Membrane</keyword>
<dbReference type="AlphaFoldDB" id="A0A0T5ZXH9"/>
<gene>
    <name evidence="2" type="ORF">XU08_C0003G0047</name>
</gene>
<sequence length="172" mass="18591">MKLFGVMIKPIVFVAVVIPAIIIGVVVFMNLRKEETPPPEDAELTPARDLVGTWQGTASYTVNGECAVQHLVKLIVKTQTETKISGTLSYNFKKDTPSGCFDPDLGWSKPVTATAVISGSRLTKVNFGQFLTGLGVFLGSFTTDTITINKAGTHQFQGASYQLTAPINLLRQ</sequence>
<evidence type="ECO:0000256" key="1">
    <source>
        <dbReference type="SAM" id="Phobius"/>
    </source>
</evidence>
<accession>A0A0T5ZXH9</accession>
<comment type="caution">
    <text evidence="2">The sequence shown here is derived from an EMBL/GenBank/DDBJ whole genome shotgun (WGS) entry which is preliminary data.</text>
</comment>
<feature type="transmembrane region" description="Helical" evidence="1">
    <location>
        <begin position="12"/>
        <end position="31"/>
    </location>
</feature>
<keyword evidence="1" id="KW-1133">Transmembrane helix</keyword>
<reference evidence="2 3" key="1">
    <citation type="submission" date="2015-05" db="EMBL/GenBank/DDBJ databases">
        <title>Critical biogeochemical functions in the subsurface are associated with bacteria from new phyla and little studied lineages.</title>
        <authorList>
            <person name="Hug L.A."/>
            <person name="Thomas B.C."/>
            <person name="Sharon I."/>
            <person name="Brown C.T."/>
            <person name="Sharma R."/>
            <person name="Hettich R.L."/>
            <person name="Wilkins M.J."/>
            <person name="Williams K.H."/>
            <person name="Singh A."/>
            <person name="Banfield J.F."/>
        </authorList>
    </citation>
    <scope>NUCLEOTIDE SEQUENCE [LARGE SCALE GENOMIC DNA]</scope>
    <source>
        <strain evidence="2">CSP1-7</strain>
    </source>
</reference>
<dbReference type="Proteomes" id="UP000051297">
    <property type="component" value="Unassembled WGS sequence"/>
</dbReference>
<proteinExistence type="predicted"/>
<dbReference type="EMBL" id="LDXK01000003">
    <property type="protein sequence ID" value="KRT67374.1"/>
    <property type="molecule type" value="Genomic_DNA"/>
</dbReference>
<evidence type="ECO:0000313" key="2">
    <source>
        <dbReference type="EMBL" id="KRT67374.1"/>
    </source>
</evidence>